<feature type="transmembrane region" description="Helical" evidence="2">
    <location>
        <begin position="125"/>
        <end position="145"/>
    </location>
</feature>
<dbReference type="AlphaFoldDB" id="A0A8G2C3C9"/>
<feature type="transmembrane region" description="Helical" evidence="2">
    <location>
        <begin position="6"/>
        <end position="24"/>
    </location>
</feature>
<comment type="caution">
    <text evidence="4">The sequence shown here is derived from an EMBL/GenBank/DDBJ whole genome shotgun (WGS) entry which is preliminary data.</text>
</comment>
<evidence type="ECO:0000313" key="4">
    <source>
        <dbReference type="EMBL" id="SFL79432.1"/>
    </source>
</evidence>
<feature type="transmembrane region" description="Helical" evidence="2">
    <location>
        <begin position="45"/>
        <end position="66"/>
    </location>
</feature>
<dbReference type="SMART" id="SM00304">
    <property type="entry name" value="HAMP"/>
    <property type="match status" value="1"/>
</dbReference>
<gene>
    <name evidence="4" type="ORF">SAMN05421830_106180</name>
</gene>
<dbReference type="RefSeq" id="WP_092192253.1">
    <property type="nucleotide sequence ID" value="NZ_FOTO01000006.1"/>
</dbReference>
<dbReference type="InterPro" id="IPR001932">
    <property type="entry name" value="PPM-type_phosphatase-like_dom"/>
</dbReference>
<dbReference type="PANTHER" id="PTHR43156:SF2">
    <property type="entry name" value="STAGE II SPORULATION PROTEIN E"/>
    <property type="match status" value="1"/>
</dbReference>
<dbReference type="CDD" id="cd06225">
    <property type="entry name" value="HAMP"/>
    <property type="match status" value="1"/>
</dbReference>
<protein>
    <submittedName>
        <fullName evidence="4">Sigma-B regulation protein RsbU (Phosphoserine phosphatase)</fullName>
    </submittedName>
</protein>
<dbReference type="GO" id="GO:0016020">
    <property type="term" value="C:membrane"/>
    <property type="evidence" value="ECO:0007669"/>
    <property type="project" value="InterPro"/>
</dbReference>
<sequence>MVDALPVWKFFSVLGAHLIGALLLRRLLVNSLVRPLPVQRQSTRLLFLDFAVFVAAGLGVGVYHNVVWGFPVSSGLEITIGFATIGLFAALDLSLEWEYRIIKQAHFFEQGLPDAKAFFPQTRRFALLASGIIIFVTIVLLLLLVRDISWLKAQDQAALGLSILLRSVVLEVLFVMGVLLVLTMLLVFSYARNLNILFENQTNVLERVSQGRLDRKVPVVTNDEFAVIAGHTNAMIDRLVERERMVHGLELARQIQANLLPSASPFLPGVQIYGASIFCEETGGDFYDFIVRDGCEGAELVITVGDVTGHGVGAALLMASVRAYMKALLLQSLTLAEVMSRTSALIHSDVNSSGNFVTVFMLSFCPATRRAAWVGAGHDPAWFLPRDGGMTRILAGRDIPLGVDPDWSYTEFSEQLGSGLLFMGTDGVWEAGDEEKGMFGKERLLQIVRRNAQESPQDLSARIFEEVEAFTKGGRIEDDRTVVIARLA</sequence>
<organism evidence="4 5">
    <name type="scientific">Desulfomicrobium norvegicum (strain DSM 1741 / NCIMB 8310)</name>
    <name type="common">Desulfovibrio baculatus (strain Norway 4)</name>
    <name type="synonym">Desulfovibrio desulfuricans (strain Norway 4)</name>
    <dbReference type="NCBI Taxonomy" id="52561"/>
    <lineage>
        <taxon>Bacteria</taxon>
        <taxon>Pseudomonadati</taxon>
        <taxon>Thermodesulfobacteriota</taxon>
        <taxon>Desulfovibrionia</taxon>
        <taxon>Desulfovibrionales</taxon>
        <taxon>Desulfomicrobiaceae</taxon>
        <taxon>Desulfomicrobium</taxon>
    </lineage>
</organism>
<dbReference type="Gene3D" id="3.60.40.10">
    <property type="entry name" value="PPM-type phosphatase domain"/>
    <property type="match status" value="1"/>
</dbReference>
<name>A0A8G2C3C9_DESNO</name>
<dbReference type="SMART" id="SM00331">
    <property type="entry name" value="PP2C_SIG"/>
    <property type="match status" value="1"/>
</dbReference>
<reference evidence="4 5" key="1">
    <citation type="submission" date="2016-10" db="EMBL/GenBank/DDBJ databases">
        <authorList>
            <person name="Varghese N."/>
            <person name="Submissions S."/>
        </authorList>
    </citation>
    <scope>NUCLEOTIDE SEQUENCE [LARGE SCALE GENOMIC DNA]</scope>
    <source>
        <strain evidence="4 5">DSM 1741</strain>
    </source>
</reference>
<dbReference type="GO" id="GO:0007165">
    <property type="term" value="P:signal transduction"/>
    <property type="evidence" value="ECO:0007669"/>
    <property type="project" value="InterPro"/>
</dbReference>
<dbReference type="OrthoDB" id="343514at2"/>
<keyword evidence="2" id="KW-0472">Membrane</keyword>
<evidence type="ECO:0000259" key="3">
    <source>
        <dbReference type="PROSITE" id="PS50885"/>
    </source>
</evidence>
<accession>A0A8G2C3C9</accession>
<dbReference type="EMBL" id="FOTO01000006">
    <property type="protein sequence ID" value="SFL79432.1"/>
    <property type="molecule type" value="Genomic_DNA"/>
</dbReference>
<dbReference type="Proteomes" id="UP000199581">
    <property type="component" value="Unassembled WGS sequence"/>
</dbReference>
<dbReference type="InterPro" id="IPR036457">
    <property type="entry name" value="PPM-type-like_dom_sf"/>
</dbReference>
<keyword evidence="2" id="KW-0812">Transmembrane</keyword>
<dbReference type="Pfam" id="PF07228">
    <property type="entry name" value="SpoIIE"/>
    <property type="match status" value="1"/>
</dbReference>
<evidence type="ECO:0000313" key="5">
    <source>
        <dbReference type="Proteomes" id="UP000199581"/>
    </source>
</evidence>
<dbReference type="InterPro" id="IPR048440">
    <property type="entry name" value="MASE10"/>
</dbReference>
<proteinExistence type="predicted"/>
<dbReference type="GO" id="GO:0016791">
    <property type="term" value="F:phosphatase activity"/>
    <property type="evidence" value="ECO:0007669"/>
    <property type="project" value="TreeGrafter"/>
</dbReference>
<feature type="transmembrane region" description="Helical" evidence="2">
    <location>
        <begin position="78"/>
        <end position="95"/>
    </location>
</feature>
<dbReference type="PROSITE" id="PS50885">
    <property type="entry name" value="HAMP"/>
    <property type="match status" value="1"/>
</dbReference>
<evidence type="ECO:0000256" key="1">
    <source>
        <dbReference type="ARBA" id="ARBA00022801"/>
    </source>
</evidence>
<keyword evidence="2" id="KW-1133">Transmembrane helix</keyword>
<dbReference type="Pfam" id="PF20970">
    <property type="entry name" value="MASE10"/>
    <property type="match status" value="1"/>
</dbReference>
<feature type="domain" description="HAMP" evidence="3">
    <location>
        <begin position="202"/>
        <end position="244"/>
    </location>
</feature>
<dbReference type="InterPro" id="IPR052016">
    <property type="entry name" value="Bact_Sigma-Reg"/>
</dbReference>
<feature type="transmembrane region" description="Helical" evidence="2">
    <location>
        <begin position="165"/>
        <end position="188"/>
    </location>
</feature>
<keyword evidence="1" id="KW-0378">Hydrolase</keyword>
<dbReference type="PANTHER" id="PTHR43156">
    <property type="entry name" value="STAGE II SPORULATION PROTEIN E-RELATED"/>
    <property type="match status" value="1"/>
</dbReference>
<dbReference type="InterPro" id="IPR003660">
    <property type="entry name" value="HAMP_dom"/>
</dbReference>
<dbReference type="Gene3D" id="6.10.340.10">
    <property type="match status" value="1"/>
</dbReference>
<dbReference type="SUPFAM" id="SSF81606">
    <property type="entry name" value="PP2C-like"/>
    <property type="match status" value="1"/>
</dbReference>
<keyword evidence="5" id="KW-1185">Reference proteome</keyword>
<evidence type="ECO:0000256" key="2">
    <source>
        <dbReference type="SAM" id="Phobius"/>
    </source>
</evidence>